<dbReference type="Proteomes" id="UP000198324">
    <property type="component" value="Unassembled WGS sequence"/>
</dbReference>
<evidence type="ECO:0000313" key="2">
    <source>
        <dbReference type="Proteomes" id="UP000198324"/>
    </source>
</evidence>
<keyword evidence="2" id="KW-1185">Reference proteome</keyword>
<evidence type="ECO:0000313" key="1">
    <source>
        <dbReference type="EMBL" id="SNS12960.1"/>
    </source>
</evidence>
<dbReference type="EMBL" id="FZOC01000006">
    <property type="protein sequence ID" value="SNS12960.1"/>
    <property type="molecule type" value="Genomic_DNA"/>
</dbReference>
<name>A0A239BYJ6_9BACT</name>
<dbReference type="RefSeq" id="WP_089275068.1">
    <property type="nucleotide sequence ID" value="NZ_FZOC01000006.1"/>
</dbReference>
<reference evidence="1 2" key="1">
    <citation type="submission" date="2017-06" db="EMBL/GenBank/DDBJ databases">
        <authorList>
            <person name="Kim H.J."/>
            <person name="Triplett B.A."/>
        </authorList>
    </citation>
    <scope>NUCLEOTIDE SEQUENCE [LARGE SCALE GENOMIC DNA]</scope>
    <source>
        <strain evidence="1 2">DSM 13116</strain>
    </source>
</reference>
<dbReference type="OrthoDB" id="1334607at2"/>
<protein>
    <submittedName>
        <fullName evidence="1">Uncharacterized protein</fullName>
    </submittedName>
</protein>
<proteinExistence type="predicted"/>
<organism evidence="1 2">
    <name type="scientific">Humidesulfovibrio mexicanus</name>
    <dbReference type="NCBI Taxonomy" id="147047"/>
    <lineage>
        <taxon>Bacteria</taxon>
        <taxon>Pseudomonadati</taxon>
        <taxon>Thermodesulfobacteriota</taxon>
        <taxon>Desulfovibrionia</taxon>
        <taxon>Desulfovibrionales</taxon>
        <taxon>Desulfovibrionaceae</taxon>
        <taxon>Humidesulfovibrio</taxon>
    </lineage>
</organism>
<sequence>MTETSRTTLFSGGARGAEAAFGAEAEARGLDEVIFSYEGHRPERTRGLRVLSPEDLALRDVSVQYVTRLMGRSYPRQTDEGSFRALIQSICWQVISGQEVYVVGEILSDLTVRGGTGWGAEFAKLCDKPLFVFDQQHLGWFRWEPGRWSPARTPVIGKRRFTGTGTRDLTPAGREAIADLFTRSFG</sequence>
<accession>A0A239BYJ6</accession>
<dbReference type="AlphaFoldDB" id="A0A239BYJ6"/>
<gene>
    <name evidence="1" type="ORF">SAMN04488503_2876</name>
</gene>